<dbReference type="PANTHER" id="PTHR30146:SF153">
    <property type="entry name" value="LACTOSE OPERON REPRESSOR"/>
    <property type="match status" value="1"/>
</dbReference>
<protein>
    <submittedName>
        <fullName evidence="5">LacI family transcriptional regulator</fullName>
    </submittedName>
</protein>
<gene>
    <name evidence="5" type="ORF">OE229_16665</name>
</gene>
<name>A0A9Q9T3C6_9MICO</name>
<dbReference type="PROSITE" id="PS00356">
    <property type="entry name" value="HTH_LACI_1"/>
    <property type="match status" value="1"/>
</dbReference>
<evidence type="ECO:0000256" key="3">
    <source>
        <dbReference type="ARBA" id="ARBA00023163"/>
    </source>
</evidence>
<dbReference type="Proteomes" id="UP001062223">
    <property type="component" value="Chromosome"/>
</dbReference>
<dbReference type="InterPro" id="IPR010982">
    <property type="entry name" value="Lambda_DNA-bd_dom_sf"/>
</dbReference>
<dbReference type="AlphaFoldDB" id="A0A9Q9T3C6"/>
<dbReference type="Pfam" id="PF00356">
    <property type="entry name" value="LacI"/>
    <property type="match status" value="1"/>
</dbReference>
<keyword evidence="2" id="KW-0238">DNA-binding</keyword>
<sequence length="337" mass="35677">MRATVRDVAALAGVSPKTVSNVVNGGVVVRPETRERVERAVAELDYVPNLSARGLRNGRSGAIALTLPEMGSAYSAELAQSFVELARERGWVVQLEQTGNDPARERELVSRARAHLVDGLILNPVSLSASVLASTEGLPPTVVIGEVEPEHVDQVHVDSRAAAEQVTEHLIAHGHRRIAVVGASPEGAATATSELRERGYTAALTAAGITPDPSLRVPLPAWTTSSAATTFAAWLDEHALPDAVFAFTDSIAFGVLHVLAARGVRVPEQVSVIGFDDVDAAAYAIPSLSTVSFDRRAFATAALDLLTRRIADRGAAPETVVVPHRIVERASVGDRPR</sequence>
<dbReference type="Pfam" id="PF13377">
    <property type="entry name" value="Peripla_BP_3"/>
    <property type="match status" value="1"/>
</dbReference>
<dbReference type="Gene3D" id="1.10.260.40">
    <property type="entry name" value="lambda repressor-like DNA-binding domains"/>
    <property type="match status" value="1"/>
</dbReference>
<evidence type="ECO:0000313" key="6">
    <source>
        <dbReference type="Proteomes" id="UP001062223"/>
    </source>
</evidence>
<dbReference type="InterPro" id="IPR000843">
    <property type="entry name" value="HTH_LacI"/>
</dbReference>
<evidence type="ECO:0000256" key="2">
    <source>
        <dbReference type="ARBA" id="ARBA00023125"/>
    </source>
</evidence>
<dbReference type="SMART" id="SM00354">
    <property type="entry name" value="HTH_LACI"/>
    <property type="match status" value="1"/>
</dbReference>
<dbReference type="SUPFAM" id="SSF47413">
    <property type="entry name" value="lambda repressor-like DNA-binding domains"/>
    <property type="match status" value="1"/>
</dbReference>
<dbReference type="PROSITE" id="PS50932">
    <property type="entry name" value="HTH_LACI_2"/>
    <property type="match status" value="1"/>
</dbReference>
<accession>A0A9Q9T3C6</accession>
<dbReference type="PANTHER" id="PTHR30146">
    <property type="entry name" value="LACI-RELATED TRANSCRIPTIONAL REPRESSOR"/>
    <property type="match status" value="1"/>
</dbReference>
<evidence type="ECO:0000256" key="1">
    <source>
        <dbReference type="ARBA" id="ARBA00023015"/>
    </source>
</evidence>
<evidence type="ECO:0000313" key="5">
    <source>
        <dbReference type="EMBL" id="UYC80722.1"/>
    </source>
</evidence>
<dbReference type="InterPro" id="IPR028082">
    <property type="entry name" value="Peripla_BP_I"/>
</dbReference>
<dbReference type="KEGG" id="cpoi:OE229_16665"/>
<dbReference type="SUPFAM" id="SSF53822">
    <property type="entry name" value="Periplasmic binding protein-like I"/>
    <property type="match status" value="1"/>
</dbReference>
<keyword evidence="1" id="KW-0805">Transcription regulation</keyword>
<dbReference type="GO" id="GO:0000976">
    <property type="term" value="F:transcription cis-regulatory region binding"/>
    <property type="evidence" value="ECO:0007669"/>
    <property type="project" value="TreeGrafter"/>
</dbReference>
<keyword evidence="3" id="KW-0804">Transcription</keyword>
<dbReference type="GO" id="GO:0003700">
    <property type="term" value="F:DNA-binding transcription factor activity"/>
    <property type="evidence" value="ECO:0007669"/>
    <property type="project" value="TreeGrafter"/>
</dbReference>
<organism evidence="5 6">
    <name type="scientific">Curtobacterium poinsettiae</name>
    <dbReference type="NCBI Taxonomy" id="159612"/>
    <lineage>
        <taxon>Bacteria</taxon>
        <taxon>Bacillati</taxon>
        <taxon>Actinomycetota</taxon>
        <taxon>Actinomycetes</taxon>
        <taxon>Micrococcales</taxon>
        <taxon>Microbacteriaceae</taxon>
        <taxon>Curtobacterium</taxon>
    </lineage>
</organism>
<dbReference type="Gene3D" id="3.40.50.2300">
    <property type="match status" value="2"/>
</dbReference>
<feature type="domain" description="HTH lacI-type" evidence="4">
    <location>
        <begin position="3"/>
        <end position="57"/>
    </location>
</feature>
<reference evidence="5" key="1">
    <citation type="submission" date="2022-09" db="EMBL/GenBank/DDBJ databases">
        <title>Taxonomy of Curtobacterium flaccumfaciens.</title>
        <authorList>
            <person name="Osdaghi E."/>
            <person name="Taghavi S.M."/>
            <person name="Hamidizade M."/>
            <person name="Abachi H."/>
            <person name="Fazliarab A."/>
            <person name="Baeyen S."/>
            <person name="Portier P."/>
            <person name="Van Vaerenbergh J."/>
            <person name="Jacques M.-A."/>
        </authorList>
    </citation>
    <scope>NUCLEOTIDE SEQUENCE</scope>
    <source>
        <strain evidence="5">AGQB46</strain>
    </source>
</reference>
<dbReference type="CDD" id="cd06267">
    <property type="entry name" value="PBP1_LacI_sugar_binding-like"/>
    <property type="match status" value="1"/>
</dbReference>
<dbReference type="InterPro" id="IPR046335">
    <property type="entry name" value="LacI/GalR-like_sensor"/>
</dbReference>
<dbReference type="EMBL" id="CP106879">
    <property type="protein sequence ID" value="UYC80722.1"/>
    <property type="molecule type" value="Genomic_DNA"/>
</dbReference>
<dbReference type="RefSeq" id="WP_262138970.1">
    <property type="nucleotide sequence ID" value="NZ_CP106879.1"/>
</dbReference>
<dbReference type="CDD" id="cd01392">
    <property type="entry name" value="HTH_LacI"/>
    <property type="match status" value="1"/>
</dbReference>
<proteinExistence type="predicted"/>
<evidence type="ECO:0000259" key="4">
    <source>
        <dbReference type="PROSITE" id="PS50932"/>
    </source>
</evidence>